<keyword evidence="7 8" id="KW-0472">Membrane</keyword>
<gene>
    <name evidence="10" type="ORF">CEV33_3297</name>
</gene>
<dbReference type="SUPFAM" id="SSF161098">
    <property type="entry name" value="MetI-like"/>
    <property type="match status" value="2"/>
</dbReference>
<keyword evidence="5 8" id="KW-0812">Transmembrane</keyword>
<evidence type="ECO:0000256" key="7">
    <source>
        <dbReference type="ARBA" id="ARBA00023136"/>
    </source>
</evidence>
<accession>A0A256F1M6</accession>
<dbReference type="GO" id="GO:0005886">
    <property type="term" value="C:plasma membrane"/>
    <property type="evidence" value="ECO:0007669"/>
    <property type="project" value="UniProtKB-SubCell"/>
</dbReference>
<feature type="transmembrane region" description="Helical" evidence="8">
    <location>
        <begin position="303"/>
        <end position="326"/>
    </location>
</feature>
<keyword evidence="6 8" id="KW-1133">Transmembrane helix</keyword>
<feature type="transmembrane region" description="Helical" evidence="8">
    <location>
        <begin position="201"/>
        <end position="223"/>
    </location>
</feature>
<reference evidence="10 11" key="1">
    <citation type="submission" date="2017-07" db="EMBL/GenBank/DDBJ databases">
        <title>Phylogenetic study on the rhizospheric bacterium Ochrobactrum sp. A44.</title>
        <authorList>
            <person name="Krzyzanowska D.M."/>
            <person name="Ossowicki A."/>
            <person name="Rajewska M."/>
            <person name="Maciag T."/>
            <person name="Kaczynski Z."/>
            <person name="Czerwicka M."/>
            <person name="Jafra S."/>
        </authorList>
    </citation>
    <scope>NUCLEOTIDE SEQUENCE [LARGE SCALE GENOMIC DNA]</scope>
    <source>
        <strain evidence="10 11">OgA9a</strain>
    </source>
</reference>
<evidence type="ECO:0000256" key="3">
    <source>
        <dbReference type="ARBA" id="ARBA00022448"/>
    </source>
</evidence>
<dbReference type="EMBL" id="NNRL01000167">
    <property type="protein sequence ID" value="OYR08321.1"/>
    <property type="molecule type" value="Genomic_DNA"/>
</dbReference>
<evidence type="ECO:0000259" key="9">
    <source>
        <dbReference type="PROSITE" id="PS50928"/>
    </source>
</evidence>
<feature type="transmembrane region" description="Helical" evidence="8">
    <location>
        <begin position="569"/>
        <end position="590"/>
    </location>
</feature>
<keyword evidence="4" id="KW-1003">Cell membrane</keyword>
<feature type="domain" description="ABC transmembrane type-1" evidence="9">
    <location>
        <begin position="72"/>
        <end position="278"/>
    </location>
</feature>
<dbReference type="InterPro" id="IPR000515">
    <property type="entry name" value="MetI-like"/>
</dbReference>
<dbReference type="InterPro" id="IPR035906">
    <property type="entry name" value="MetI-like_sf"/>
</dbReference>
<dbReference type="PANTHER" id="PTHR42929:SF5">
    <property type="entry name" value="ABC TRANSPORTER PERMEASE PROTEIN"/>
    <property type="match status" value="1"/>
</dbReference>
<dbReference type="CDD" id="cd06261">
    <property type="entry name" value="TM_PBP2"/>
    <property type="match status" value="2"/>
</dbReference>
<evidence type="ECO:0000313" key="10">
    <source>
        <dbReference type="EMBL" id="OYR08321.1"/>
    </source>
</evidence>
<feature type="transmembrane region" description="Helical" evidence="8">
    <location>
        <begin position="67"/>
        <end position="96"/>
    </location>
</feature>
<dbReference type="AlphaFoldDB" id="A0A256F1M6"/>
<evidence type="ECO:0000256" key="1">
    <source>
        <dbReference type="ARBA" id="ARBA00004651"/>
    </source>
</evidence>
<protein>
    <submittedName>
        <fullName evidence="10">Binding-protein-dependent transport system inner membrane component family protein</fullName>
    </submittedName>
</protein>
<comment type="subcellular location">
    <subcellularLocation>
        <location evidence="1 8">Cell membrane</location>
        <topology evidence="1 8">Multi-pass membrane protein</topology>
    </subcellularLocation>
</comment>
<name>A0A256F1M6_9HYPH</name>
<feature type="transmembrane region" description="Helical" evidence="8">
    <location>
        <begin position="402"/>
        <end position="426"/>
    </location>
</feature>
<feature type="transmembrane region" description="Helical" evidence="8">
    <location>
        <begin position="474"/>
        <end position="494"/>
    </location>
</feature>
<evidence type="ECO:0000256" key="6">
    <source>
        <dbReference type="ARBA" id="ARBA00022989"/>
    </source>
</evidence>
<keyword evidence="11" id="KW-1185">Reference proteome</keyword>
<feature type="transmembrane region" description="Helical" evidence="8">
    <location>
        <begin position="527"/>
        <end position="549"/>
    </location>
</feature>
<feature type="transmembrane region" description="Helical" evidence="8">
    <location>
        <begin position="347"/>
        <end position="372"/>
    </location>
</feature>
<comment type="similarity">
    <text evidence="2">Belongs to the binding-protein-dependent transport system permease family. CysTW subfamily.</text>
</comment>
<feature type="transmembrane region" description="Helical" evidence="8">
    <location>
        <begin position="21"/>
        <end position="47"/>
    </location>
</feature>
<feature type="transmembrane region" description="Helical" evidence="8">
    <location>
        <begin position="255"/>
        <end position="278"/>
    </location>
</feature>
<evidence type="ECO:0000256" key="4">
    <source>
        <dbReference type="ARBA" id="ARBA00022475"/>
    </source>
</evidence>
<dbReference type="PROSITE" id="PS50928">
    <property type="entry name" value="ABC_TM1"/>
    <property type="match status" value="2"/>
</dbReference>
<dbReference type="PANTHER" id="PTHR42929">
    <property type="entry name" value="INNER MEMBRANE ABC TRANSPORTER PERMEASE PROTEIN YDCU-RELATED-RELATED"/>
    <property type="match status" value="1"/>
</dbReference>
<keyword evidence="3 8" id="KW-0813">Transport</keyword>
<feature type="transmembrane region" description="Helical" evidence="8">
    <location>
        <begin position="438"/>
        <end position="462"/>
    </location>
</feature>
<feature type="transmembrane region" description="Helical" evidence="8">
    <location>
        <begin position="153"/>
        <end position="180"/>
    </location>
</feature>
<evidence type="ECO:0000256" key="2">
    <source>
        <dbReference type="ARBA" id="ARBA00007069"/>
    </source>
</evidence>
<feature type="transmembrane region" description="Helical" evidence="8">
    <location>
        <begin position="229"/>
        <end position="248"/>
    </location>
</feature>
<organism evidence="10 11">
    <name type="scientific">Brucella grignonensis</name>
    <dbReference type="NCBI Taxonomy" id="94627"/>
    <lineage>
        <taxon>Bacteria</taxon>
        <taxon>Pseudomonadati</taxon>
        <taxon>Pseudomonadota</taxon>
        <taxon>Alphaproteobacteria</taxon>
        <taxon>Hyphomicrobiales</taxon>
        <taxon>Brucellaceae</taxon>
        <taxon>Brucella/Ochrobactrum group</taxon>
        <taxon>Brucella</taxon>
    </lineage>
</organism>
<dbReference type="Pfam" id="PF00528">
    <property type="entry name" value="BPD_transp_1"/>
    <property type="match status" value="2"/>
</dbReference>
<feature type="domain" description="ABC transmembrane type-1" evidence="9">
    <location>
        <begin position="403"/>
        <end position="591"/>
    </location>
</feature>
<dbReference type="Proteomes" id="UP000216478">
    <property type="component" value="Unassembled WGS sequence"/>
</dbReference>
<feature type="transmembrane region" description="Helical" evidence="8">
    <location>
        <begin position="108"/>
        <end position="133"/>
    </location>
</feature>
<comment type="caution">
    <text evidence="10">The sequence shown here is derived from an EMBL/GenBank/DDBJ whole genome shotgun (WGS) entry which is preliminary data.</text>
</comment>
<dbReference type="OrthoDB" id="9807047at2"/>
<sequence length="602" mass="65851">MTKIELSDRSQLSWLRSIRNYVRIAPSIVYLLIFLVLPVSLLFMLSFVDADGKLTFEHYVRLWNTPVYAQVLVATLKAATWTTVLCIVGGYPVAYLLSTVGTTARARLTILVLMPFWTSFLVRTFAWIVILGRKGPLNTLLMDIGLIERPLKMIFNFSGVMIGMTHALMPLAVLTMLSVMEGIDRNLSKAGGTLGARGSQTFWRVYFPLSFPGIAASSMLVFITALGFFITPALLGGAGDTMIVQTIIFQVKDVLNWGFAGAIGVLLMIVVLIIFFVYDKLVGLTTLSGGEARKAATFRQNPIGYIGSLLGGWVIRAMATISGWFGMAWERVFPPKQGRQVGAGSRFGIWFVASLVLAFLALPALFVIPVSFTEAEFLSWPPQGFSLKWYASLLESDVWIDALARSFVVALISSTLGMLLGVPAAFMLARESFPGKGVAFAFLASPIIIPHIFIAVGLFFIYSKIGLTGSVLGLILGHTVLAVPYVVIAVLAVVKGYDERLDMAAWTLGANRWRTLMRVTLPMIRTGIIAAFMFAFVISFDELTIALFVTGGEVTTLPKQMWDDALLSVSPALAAVATLLLLFMSGFILATEVMRRRSAKLH</sequence>
<evidence type="ECO:0000313" key="11">
    <source>
        <dbReference type="Proteomes" id="UP000216478"/>
    </source>
</evidence>
<proteinExistence type="inferred from homology"/>
<dbReference type="Gene3D" id="1.10.3720.10">
    <property type="entry name" value="MetI-like"/>
    <property type="match status" value="2"/>
</dbReference>
<dbReference type="RefSeq" id="WP_094542348.1">
    <property type="nucleotide sequence ID" value="NZ_JBHEER010000010.1"/>
</dbReference>
<evidence type="ECO:0000256" key="5">
    <source>
        <dbReference type="ARBA" id="ARBA00022692"/>
    </source>
</evidence>
<dbReference type="GO" id="GO:0055085">
    <property type="term" value="P:transmembrane transport"/>
    <property type="evidence" value="ECO:0007669"/>
    <property type="project" value="InterPro"/>
</dbReference>
<evidence type="ECO:0000256" key="8">
    <source>
        <dbReference type="RuleBase" id="RU363032"/>
    </source>
</evidence>